<dbReference type="EMBL" id="LYUB02000014">
    <property type="protein sequence ID" value="OVF07252.1"/>
    <property type="molecule type" value="Genomic_DNA"/>
</dbReference>
<feature type="compositionally biased region" description="Polar residues" evidence="1">
    <location>
        <begin position="603"/>
        <end position="613"/>
    </location>
</feature>
<feature type="region of interest" description="Disordered" evidence="1">
    <location>
        <begin position="936"/>
        <end position="983"/>
    </location>
</feature>
<reference evidence="3 4" key="1">
    <citation type="submission" date="2017-04" db="EMBL/GenBank/DDBJ databases">
        <title>Draft genome of the yeast Clavispora lusitaniae type strain CBS 6936.</title>
        <authorList>
            <person name="Durrens P."/>
            <person name="Klopp C."/>
            <person name="Biteau N."/>
            <person name="Fitton-Ouhabi V."/>
            <person name="Dementhon K."/>
            <person name="Accoceberry I."/>
            <person name="Sherman D.J."/>
            <person name="Noel T."/>
        </authorList>
    </citation>
    <scope>NUCLEOTIDE SEQUENCE [LARGE SCALE GENOMIC DNA]</scope>
    <source>
        <strain evidence="3 4">CBS 6936</strain>
    </source>
</reference>
<dbReference type="InterPro" id="IPR011022">
    <property type="entry name" value="Arrestin_C-like"/>
</dbReference>
<feature type="compositionally biased region" description="Basic and acidic residues" evidence="1">
    <location>
        <begin position="728"/>
        <end position="739"/>
    </location>
</feature>
<dbReference type="PANTHER" id="PTHR11188:SF174">
    <property type="entry name" value="ARRESTIN-RELATED TRAFFICKING ADAPTER 10-RELATED"/>
    <property type="match status" value="1"/>
</dbReference>
<accession>A0AA91PXD4</accession>
<proteinExistence type="predicted"/>
<evidence type="ECO:0000256" key="1">
    <source>
        <dbReference type="SAM" id="MobiDB-lite"/>
    </source>
</evidence>
<dbReference type="GO" id="GO:0070086">
    <property type="term" value="P:ubiquitin-dependent endocytosis"/>
    <property type="evidence" value="ECO:0007669"/>
    <property type="project" value="TreeGrafter"/>
</dbReference>
<evidence type="ECO:0000313" key="3">
    <source>
        <dbReference type="EMBL" id="OVF07252.1"/>
    </source>
</evidence>
<dbReference type="KEGG" id="clus:A9F13_14g00858"/>
<dbReference type="InterPro" id="IPR050357">
    <property type="entry name" value="Arrestin_domain-protein"/>
</dbReference>
<feature type="compositionally biased region" description="Basic and acidic residues" evidence="1">
    <location>
        <begin position="668"/>
        <end position="691"/>
    </location>
</feature>
<dbReference type="SMART" id="SM01017">
    <property type="entry name" value="Arrestin_C"/>
    <property type="match status" value="1"/>
</dbReference>
<dbReference type="GO" id="GO:0031625">
    <property type="term" value="F:ubiquitin protein ligase binding"/>
    <property type="evidence" value="ECO:0007669"/>
    <property type="project" value="TreeGrafter"/>
</dbReference>
<dbReference type="Pfam" id="PF02752">
    <property type="entry name" value="Arrestin_C"/>
    <property type="match status" value="1"/>
</dbReference>
<feature type="region of interest" description="Disordered" evidence="1">
    <location>
        <begin position="646"/>
        <end position="775"/>
    </location>
</feature>
<dbReference type="Gene3D" id="2.60.40.640">
    <property type="match status" value="1"/>
</dbReference>
<dbReference type="GO" id="GO:0005829">
    <property type="term" value="C:cytosol"/>
    <property type="evidence" value="ECO:0007669"/>
    <property type="project" value="TreeGrafter"/>
</dbReference>
<feature type="domain" description="Arrestin C-terminal-like" evidence="2">
    <location>
        <begin position="294"/>
        <end position="463"/>
    </location>
</feature>
<sequence length="983" mass="107658">MEEPRSPLFPASSLAPGIEDSNQYFIPQLPDTPTVQTSSLQVYVVTTEKHLFVQGFNASEQEGRPPTLLRGCLVIRVVKPSKIRSISLVFKGSVRTDWPEGIPPKRNVYADGHDLVTHTWPFYQMETPVPKCGADIYVPCGKSGVHEDVSSLNLAESNTLQLMPIESATSFAANLVKRATSPLSGTSSNHLAPTASGLTSVLSASSYSGADDESKPGHFSPGYYVYNFEHPLPASTPETISLNFGHVAYSLEASITRVGAFKSNLTAKVPVDVVRIPSDNSVEENEPIIIEREWEDQLRYEIVVGSKSVVLDSYLPLSFRFIPLFGKVALHRIRVYMTENCNYYCNNKTVHRAEPVRKFLLLEHKAKKNKSLISKSGGLTDGPAPDDDEVLPREMEFQMFVPSTINKKYNYCMHPDTAYDDIQCDHWIKISLRISKQDPENPEKRKHFEISIDSPIHLCSPLAAHNHTLLPSYDMEPEFLPVYTPTSPPMSPEVTALDCSHNGGLGRSLLSAISGISGQQNGSPGARSDISRPLTPLEFHHISSPNNNDVPIERDPNIHLEANLYEPPDEEVLEKLGSPQAKPFSPQIKAFSPIASPLMSPVLSRQPTINPPSFEQPGVSQDVLPPAYEREDPAHIIASIALDDSRHGSDMKSVHSGSHLSGLGGEPSIKDILSRQLDQRSRNSQSDRESLRSAQTSHASDKDSMKSHQNSNNGDTSSIRSAQNSKHSLSDENRKKNGETPDSVGTNNPVGGNTHESAKENATSSAAMKNNAVKDVSNDTLLPGTAMHQDDTEIADLDITDVTPFGHDVSPSIMKPAKSRNSSISSFTSSAVGSDDIPFDQTFPLLSLSSTSILDGLRQSFDDPMQKSGFMGTPSMTDLVDSNFFGNDEHRINGSLSRLRNPRIKKHYQDPPQIVEPGVANAGSKDRQKSFGVIPSFTFDTSHSHSPNRSSTESDVTIDEISQSGRKGDTFIEPLDLQEVASK</sequence>
<dbReference type="Proteomes" id="UP000195602">
    <property type="component" value="Unassembled WGS sequence"/>
</dbReference>
<dbReference type="InterPro" id="IPR014756">
    <property type="entry name" value="Ig_E-set"/>
</dbReference>
<dbReference type="PANTHER" id="PTHR11188">
    <property type="entry name" value="ARRESTIN DOMAIN CONTAINING PROTEIN"/>
    <property type="match status" value="1"/>
</dbReference>
<evidence type="ECO:0000313" key="4">
    <source>
        <dbReference type="Proteomes" id="UP000195602"/>
    </source>
</evidence>
<name>A0AA91PXD4_CLALS</name>
<gene>
    <name evidence="3" type="ORF">A9F13_14g00858</name>
</gene>
<evidence type="ECO:0000259" key="2">
    <source>
        <dbReference type="SMART" id="SM01017"/>
    </source>
</evidence>
<comment type="caution">
    <text evidence="3">The sequence shown here is derived from an EMBL/GenBank/DDBJ whole genome shotgun (WGS) entry which is preliminary data.</text>
</comment>
<dbReference type="GO" id="GO:0030674">
    <property type="term" value="F:protein-macromolecule adaptor activity"/>
    <property type="evidence" value="ECO:0007669"/>
    <property type="project" value="TreeGrafter"/>
</dbReference>
<feature type="compositionally biased region" description="Polar residues" evidence="1">
    <location>
        <begin position="707"/>
        <end position="727"/>
    </location>
</feature>
<feature type="compositionally biased region" description="Polar residues" evidence="1">
    <location>
        <begin position="743"/>
        <end position="768"/>
    </location>
</feature>
<organism evidence="3 4">
    <name type="scientific">Clavispora lusitaniae</name>
    <name type="common">Candida lusitaniae</name>
    <dbReference type="NCBI Taxonomy" id="36911"/>
    <lineage>
        <taxon>Eukaryota</taxon>
        <taxon>Fungi</taxon>
        <taxon>Dikarya</taxon>
        <taxon>Ascomycota</taxon>
        <taxon>Saccharomycotina</taxon>
        <taxon>Pichiomycetes</taxon>
        <taxon>Metschnikowiaceae</taxon>
        <taxon>Clavispora</taxon>
    </lineage>
</organism>
<dbReference type="SUPFAM" id="SSF81296">
    <property type="entry name" value="E set domains"/>
    <property type="match status" value="1"/>
</dbReference>
<dbReference type="AlphaFoldDB" id="A0AA91PXD4"/>
<feature type="compositionally biased region" description="Polar residues" evidence="1">
    <location>
        <begin position="938"/>
        <end position="965"/>
    </location>
</feature>
<dbReference type="InterPro" id="IPR014752">
    <property type="entry name" value="Arrestin-like_C"/>
</dbReference>
<protein>
    <submittedName>
        <fullName evidence="3">Arrestin-related trafficking adapter</fullName>
    </submittedName>
</protein>
<feature type="region of interest" description="Disordered" evidence="1">
    <location>
        <begin position="602"/>
        <end position="625"/>
    </location>
</feature>